<name>A0A850T211_9BACT</name>
<dbReference type="EMBL" id="JACADJ010000073">
    <property type="protein sequence ID" value="NWH06390.1"/>
    <property type="molecule type" value="Genomic_DNA"/>
</dbReference>
<evidence type="ECO:0000313" key="1">
    <source>
        <dbReference type="EMBL" id="NWH06390.1"/>
    </source>
</evidence>
<evidence type="ECO:0000313" key="2">
    <source>
        <dbReference type="Proteomes" id="UP000553343"/>
    </source>
</evidence>
<dbReference type="Gene3D" id="1.25.40.10">
    <property type="entry name" value="Tetratricopeptide repeat domain"/>
    <property type="match status" value="1"/>
</dbReference>
<reference evidence="1 2" key="1">
    <citation type="submission" date="2020-06" db="EMBL/GenBank/DDBJ databases">
        <title>High-quality draft genome of sulfate reducer Desulfobacter latus type strain AcrS2 isolated from marine sediment.</title>
        <authorList>
            <person name="Hoppe M."/>
            <person name="Larsen C.K."/>
            <person name="Marshall I.P.G."/>
            <person name="Schramm A."/>
            <person name="Marietou A.G."/>
        </authorList>
    </citation>
    <scope>NUCLEOTIDE SEQUENCE [LARGE SCALE GENOMIC DNA]</scope>
    <source>
        <strain evidence="1 2">AcRS2</strain>
    </source>
</reference>
<proteinExistence type="predicted"/>
<comment type="caution">
    <text evidence="1">The sequence shown here is derived from an EMBL/GenBank/DDBJ whole genome shotgun (WGS) entry which is preliminary data.</text>
</comment>
<dbReference type="Proteomes" id="UP000553343">
    <property type="component" value="Unassembled WGS sequence"/>
</dbReference>
<evidence type="ECO:0008006" key="3">
    <source>
        <dbReference type="Google" id="ProtNLM"/>
    </source>
</evidence>
<dbReference type="SUPFAM" id="SSF48452">
    <property type="entry name" value="TPR-like"/>
    <property type="match status" value="1"/>
</dbReference>
<dbReference type="RefSeq" id="WP_178367842.1">
    <property type="nucleotide sequence ID" value="NZ_JACADJ010000073.1"/>
</dbReference>
<dbReference type="AlphaFoldDB" id="A0A850T211"/>
<accession>A0A850T211</accession>
<sequence>MAKRNKNTRKRIKEQQQYIAKLTFDDLLKKGDKHALDKKPRDAIKMYKLAIKNSKSEDQVQTVHRQLFLAYMQRADELTGKNMPVEAASLRKQAMNYMPPADVMDQRSIACVIELCDLGKAFNYCEQYIARTGADPLVGVLLADRLVTRGGWAFLDKQDAPCFISRDAPVVKAALPLMDNGQWQQASDEMKALPRSSAFAHIRMFCRAMTLFGQGDDKNMYKAISLIPDASVFAEIAAVLGTTVQSVNENTRIKEDKALAACLWEGPLDAWETAEKIIEKEEKKQFDKTMRQLIMTFSKQILPDDPEYARQYIVEILWHREITNEKTFMAFEKALLPQRAALVQTKRKILSMDNPLDHAAQYLDLLEKTVSDPQTLAMVESALFLYVCRTAVSESNQDELRTFSHKTAARFGLSHGKGIDILWMQCAARGIQCDAGNKELYELVIQRDVSGREPKKIKEDLLVSMCEAFPDDPYPCIELASLYHGKNAFRKAENILKKAMELAPYDSRVQDMHIISLVISADKSINRGNFERARQDLAKAQDLDTGTNALLLREKELFYQICEKPRLSEKTIGSNLDQLSLCQRLKLVCMLRMDVEDKPKNDHSKVFNKIGALFKTELIQVSRLTSEELLTLLTPFPRDWQHIFTSLKVHQMLLETSAGVLNYLNSDDLIGFMDRVLSSENWKYFQTELQRRIGSVKEDPNYYLLVFYILVMEGIWDNEWDVDELIDLVEDADPELKKKFKAAGERLSRHTHGPYRHALQNIEFELLDELFSNPFDSFDPFDPFDDDDDYDDDDGEFNPFNFLPEGVMDIEDIKDPILKNIFSAEAKRLKREDPEMYRDMFEQLKAAIEDIIDDEGLRGAPKPVLNKFKKKMIKENEEINGFILLLNLIFGDEGKRKLSREAKTVFLQ</sequence>
<protein>
    <recommendedName>
        <fullName evidence="3">Tetratricopeptide repeat protein</fullName>
    </recommendedName>
</protein>
<keyword evidence="2" id="KW-1185">Reference proteome</keyword>
<organism evidence="1 2">
    <name type="scientific">Desulfobacter latus</name>
    <dbReference type="NCBI Taxonomy" id="2292"/>
    <lineage>
        <taxon>Bacteria</taxon>
        <taxon>Pseudomonadati</taxon>
        <taxon>Thermodesulfobacteriota</taxon>
        <taxon>Desulfobacteria</taxon>
        <taxon>Desulfobacterales</taxon>
        <taxon>Desulfobacteraceae</taxon>
        <taxon>Desulfobacter</taxon>
    </lineage>
</organism>
<gene>
    <name evidence="1" type="ORF">HXW94_15605</name>
</gene>
<dbReference type="InterPro" id="IPR011990">
    <property type="entry name" value="TPR-like_helical_dom_sf"/>
</dbReference>